<proteinExistence type="predicted"/>
<accession>A0A265NCV9</accession>
<dbReference type="PANTHER" id="PTHR30204">
    <property type="entry name" value="REDOX-CYCLING DRUG-SENSING TRANSCRIPTIONAL ACTIVATOR SOXR"/>
    <property type="match status" value="1"/>
</dbReference>
<evidence type="ECO:0000313" key="3">
    <source>
        <dbReference type="EMBL" id="OZU89647.1"/>
    </source>
</evidence>
<dbReference type="PROSITE" id="PS50937">
    <property type="entry name" value="HTH_MERR_2"/>
    <property type="match status" value="1"/>
</dbReference>
<evidence type="ECO:0000313" key="4">
    <source>
        <dbReference type="Proteomes" id="UP000216498"/>
    </source>
</evidence>
<dbReference type="OrthoDB" id="9773308at2"/>
<dbReference type="PANTHER" id="PTHR30204:SF97">
    <property type="entry name" value="MERR FAMILY REGULATORY PROTEIN"/>
    <property type="match status" value="1"/>
</dbReference>
<keyword evidence="1" id="KW-0238">DNA-binding</keyword>
<dbReference type="SUPFAM" id="SSF46955">
    <property type="entry name" value="Putative DNA-binding domain"/>
    <property type="match status" value="1"/>
</dbReference>
<dbReference type="Gene3D" id="1.10.1660.10">
    <property type="match status" value="1"/>
</dbReference>
<dbReference type="RefSeq" id="WP_094883248.1">
    <property type="nucleotide sequence ID" value="NZ_NPMS01000001.1"/>
</dbReference>
<dbReference type="Proteomes" id="UP000216498">
    <property type="component" value="Unassembled WGS sequence"/>
</dbReference>
<dbReference type="GO" id="GO:0003677">
    <property type="term" value="F:DNA binding"/>
    <property type="evidence" value="ECO:0007669"/>
    <property type="project" value="UniProtKB-KW"/>
</dbReference>
<keyword evidence="4" id="KW-1185">Reference proteome</keyword>
<dbReference type="InterPro" id="IPR009061">
    <property type="entry name" value="DNA-bd_dom_put_sf"/>
</dbReference>
<comment type="caution">
    <text evidence="3">The sequence shown here is derived from an EMBL/GenBank/DDBJ whole genome shotgun (WGS) entry which is preliminary data.</text>
</comment>
<dbReference type="InterPro" id="IPR011256">
    <property type="entry name" value="Reg_factor_effector_dom_sf"/>
</dbReference>
<sequence length="266" mass="30796">MSSFMTIQAFSTMSGIPKSTLRFYEAKKLLMPIRNNESNYRMYSEEQVPLARLIASLRTANVAIRDIQLYVKADENTQKQMKQEWIKTIKENQKQLEMSLRYLESDLAEKDIYIFKRNAEKVIWFQAQSPPGKFSPALMFRREQLRQCNIPVENTYLRYLSGNRKLIQAEIGFGVPSRVNSRIPEAISEEMKEGLCIGLAFQDNFSTIEAAYRKLVQYCMEHDFTPAGSILEWYRGDQIDAADIVIPVIQMGENNEYKKKAAGRSD</sequence>
<evidence type="ECO:0000259" key="2">
    <source>
        <dbReference type="PROSITE" id="PS50937"/>
    </source>
</evidence>
<evidence type="ECO:0000256" key="1">
    <source>
        <dbReference type="ARBA" id="ARBA00023125"/>
    </source>
</evidence>
<reference evidence="3 4" key="1">
    <citation type="submission" date="2017-08" db="EMBL/GenBank/DDBJ databases">
        <title>Virgibacillus indicus sp. nov. and Virgibacillus profoundi sp. nov, two moderately halophilic bacteria isolated from marine sediment by using the Microfluidic Streak Plate.</title>
        <authorList>
            <person name="Xu B."/>
            <person name="Hu B."/>
            <person name="Wang J."/>
            <person name="Zhu Y."/>
            <person name="Huang L."/>
            <person name="Du W."/>
            <person name="Huang Y."/>
        </authorList>
    </citation>
    <scope>NUCLEOTIDE SEQUENCE [LARGE SCALE GENOMIC DNA]</scope>
    <source>
        <strain evidence="3 4">IO3-P2-C2</strain>
    </source>
</reference>
<dbReference type="Pfam" id="PF13411">
    <property type="entry name" value="MerR_1"/>
    <property type="match status" value="1"/>
</dbReference>
<protein>
    <recommendedName>
        <fullName evidence="2">HTH merR-type domain-containing protein</fullName>
    </recommendedName>
</protein>
<dbReference type="GO" id="GO:0003700">
    <property type="term" value="F:DNA-binding transcription factor activity"/>
    <property type="evidence" value="ECO:0007669"/>
    <property type="project" value="InterPro"/>
</dbReference>
<dbReference type="SMART" id="SM00422">
    <property type="entry name" value="HTH_MERR"/>
    <property type="match status" value="1"/>
</dbReference>
<dbReference type="InterPro" id="IPR000551">
    <property type="entry name" value="MerR-type_HTH_dom"/>
</dbReference>
<dbReference type="AlphaFoldDB" id="A0A265NCV9"/>
<gene>
    <name evidence="3" type="ORF">CIL03_00455</name>
</gene>
<dbReference type="InterPro" id="IPR047057">
    <property type="entry name" value="MerR_fam"/>
</dbReference>
<dbReference type="EMBL" id="NPMS01000001">
    <property type="protein sequence ID" value="OZU89647.1"/>
    <property type="molecule type" value="Genomic_DNA"/>
</dbReference>
<feature type="domain" description="HTH merR-type" evidence="2">
    <location>
        <begin position="1"/>
        <end position="73"/>
    </location>
</feature>
<name>A0A265NCV9_9BACI</name>
<dbReference type="Gene3D" id="3.20.80.10">
    <property type="entry name" value="Regulatory factor, effector binding domain"/>
    <property type="match status" value="1"/>
</dbReference>
<organism evidence="3 4">
    <name type="scientific">Virgibacillus indicus</name>
    <dbReference type="NCBI Taxonomy" id="2024554"/>
    <lineage>
        <taxon>Bacteria</taxon>
        <taxon>Bacillati</taxon>
        <taxon>Bacillota</taxon>
        <taxon>Bacilli</taxon>
        <taxon>Bacillales</taxon>
        <taxon>Bacillaceae</taxon>
        <taxon>Virgibacillus</taxon>
    </lineage>
</organism>